<evidence type="ECO:0000313" key="2">
    <source>
        <dbReference type="EMBL" id="MBB6335622.1"/>
    </source>
</evidence>
<keyword evidence="3" id="KW-1185">Reference proteome</keyword>
<dbReference type="InterPro" id="IPR025642">
    <property type="entry name" value="DUF4342"/>
</dbReference>
<dbReference type="EMBL" id="JACHMK010000001">
    <property type="protein sequence ID" value="MBB6335622.1"/>
    <property type="molecule type" value="Genomic_DNA"/>
</dbReference>
<dbReference type="Pfam" id="PF14242">
    <property type="entry name" value="DUF4342"/>
    <property type="match status" value="1"/>
</dbReference>
<evidence type="ECO:0000313" key="3">
    <source>
        <dbReference type="Proteomes" id="UP000617426"/>
    </source>
</evidence>
<accession>A0A923E781</accession>
<gene>
    <name evidence="2" type="ORF">HD592_002187</name>
</gene>
<dbReference type="Proteomes" id="UP000617426">
    <property type="component" value="Unassembled WGS sequence"/>
</dbReference>
<name>A0A923E781_9ACTO</name>
<proteinExistence type="predicted"/>
<organism evidence="2 3">
    <name type="scientific">Schaalia hyovaginalis</name>
    <dbReference type="NCBI Taxonomy" id="29316"/>
    <lineage>
        <taxon>Bacteria</taxon>
        <taxon>Bacillati</taxon>
        <taxon>Actinomycetota</taxon>
        <taxon>Actinomycetes</taxon>
        <taxon>Actinomycetales</taxon>
        <taxon>Actinomycetaceae</taxon>
        <taxon>Schaalia</taxon>
    </lineage>
</organism>
<feature type="domain" description="DUF4342" evidence="1">
    <location>
        <begin position="6"/>
        <end position="89"/>
    </location>
</feature>
<protein>
    <submittedName>
        <fullName evidence="2">Membrane protein</fullName>
    </submittedName>
</protein>
<dbReference type="RefSeq" id="WP_184454099.1">
    <property type="nucleotide sequence ID" value="NZ_JACHMK010000001.1"/>
</dbReference>
<sequence length="109" mass="11388">MTDSNTYYERIQILGSELADTVKKLIADGSVRKIVLRDEYGRELASIPMNLGAAVGAAAVLWNPFAALVAGTAAAIGAPLAKLTIEIERTDIVEGEAVDTTATDGPGKN</sequence>
<evidence type="ECO:0000259" key="1">
    <source>
        <dbReference type="Pfam" id="PF14242"/>
    </source>
</evidence>
<reference evidence="2" key="1">
    <citation type="submission" date="2020-08" db="EMBL/GenBank/DDBJ databases">
        <title>Sequencing the genomes of 1000 actinobacteria strains.</title>
        <authorList>
            <person name="Klenk H.-P."/>
        </authorList>
    </citation>
    <scope>NUCLEOTIDE SEQUENCE</scope>
    <source>
        <strain evidence="2">DSM 10695</strain>
    </source>
</reference>
<dbReference type="AlphaFoldDB" id="A0A923E781"/>
<comment type="caution">
    <text evidence="2">The sequence shown here is derived from an EMBL/GenBank/DDBJ whole genome shotgun (WGS) entry which is preliminary data.</text>
</comment>